<dbReference type="PROSITE" id="PS51194">
    <property type="entry name" value="HELICASE_CTER"/>
    <property type="match status" value="1"/>
</dbReference>
<dbReference type="GO" id="GO:0003723">
    <property type="term" value="F:RNA binding"/>
    <property type="evidence" value="ECO:0007669"/>
    <property type="project" value="UniProtKB-UniRule"/>
</dbReference>
<feature type="region of interest" description="Disordered" evidence="8">
    <location>
        <begin position="581"/>
        <end position="623"/>
    </location>
</feature>
<dbReference type="Pfam" id="PF00271">
    <property type="entry name" value="Helicase_C"/>
    <property type="match status" value="1"/>
</dbReference>
<dbReference type="InterPro" id="IPR011545">
    <property type="entry name" value="DEAD/DEAH_box_helicase_dom"/>
</dbReference>
<evidence type="ECO:0000256" key="6">
    <source>
        <dbReference type="PROSITE-ProRule" id="PRU00552"/>
    </source>
</evidence>
<name>A0AAW1TA59_9CHLO</name>
<dbReference type="GO" id="GO:0003724">
    <property type="term" value="F:RNA helicase activity"/>
    <property type="evidence" value="ECO:0007669"/>
    <property type="project" value="UniProtKB-EC"/>
</dbReference>
<evidence type="ECO:0000256" key="1">
    <source>
        <dbReference type="ARBA" id="ARBA00022741"/>
    </source>
</evidence>
<keyword evidence="4 7" id="KW-0067">ATP-binding</keyword>
<comment type="catalytic activity">
    <reaction evidence="7">
        <text>ATP + H2O = ADP + phosphate + H(+)</text>
        <dbReference type="Rhea" id="RHEA:13065"/>
        <dbReference type="ChEBI" id="CHEBI:15377"/>
        <dbReference type="ChEBI" id="CHEBI:15378"/>
        <dbReference type="ChEBI" id="CHEBI:30616"/>
        <dbReference type="ChEBI" id="CHEBI:43474"/>
        <dbReference type="ChEBI" id="CHEBI:456216"/>
        <dbReference type="EC" id="3.6.4.13"/>
    </reaction>
</comment>
<dbReference type="PANTHER" id="PTHR24031">
    <property type="entry name" value="RNA HELICASE"/>
    <property type="match status" value="1"/>
</dbReference>
<dbReference type="Proteomes" id="UP001485043">
    <property type="component" value="Unassembled WGS sequence"/>
</dbReference>
<dbReference type="SMART" id="SM00490">
    <property type="entry name" value="HELICc"/>
    <property type="match status" value="1"/>
</dbReference>
<evidence type="ECO:0000259" key="9">
    <source>
        <dbReference type="PROSITE" id="PS51192"/>
    </source>
</evidence>
<dbReference type="EMBL" id="JALJOV010000216">
    <property type="protein sequence ID" value="KAK9865803.1"/>
    <property type="molecule type" value="Genomic_DNA"/>
</dbReference>
<keyword evidence="1 7" id="KW-0547">Nucleotide-binding</keyword>
<dbReference type="CDD" id="cd18787">
    <property type="entry name" value="SF2_C_DEAD"/>
    <property type="match status" value="1"/>
</dbReference>
<evidence type="ECO:0000313" key="12">
    <source>
        <dbReference type="EMBL" id="KAK9865803.1"/>
    </source>
</evidence>
<keyword evidence="5 7" id="KW-0694">RNA-binding</keyword>
<dbReference type="GO" id="GO:0005524">
    <property type="term" value="F:ATP binding"/>
    <property type="evidence" value="ECO:0007669"/>
    <property type="project" value="UniProtKB-UniRule"/>
</dbReference>
<reference evidence="12 13" key="1">
    <citation type="journal article" date="2024" name="Nat. Commun.">
        <title>Phylogenomics reveals the evolutionary origins of lichenization in chlorophyte algae.</title>
        <authorList>
            <person name="Puginier C."/>
            <person name="Libourel C."/>
            <person name="Otte J."/>
            <person name="Skaloud P."/>
            <person name="Haon M."/>
            <person name="Grisel S."/>
            <person name="Petersen M."/>
            <person name="Berrin J.G."/>
            <person name="Delaux P.M."/>
            <person name="Dal Grande F."/>
            <person name="Keller J."/>
        </authorList>
    </citation>
    <scope>NUCLEOTIDE SEQUENCE [LARGE SCALE GENOMIC DNA]</scope>
    <source>
        <strain evidence="12 13">SAG 2523</strain>
    </source>
</reference>
<evidence type="ECO:0000259" key="10">
    <source>
        <dbReference type="PROSITE" id="PS51194"/>
    </source>
</evidence>
<evidence type="ECO:0000256" key="3">
    <source>
        <dbReference type="ARBA" id="ARBA00022806"/>
    </source>
</evidence>
<comment type="function">
    <text evidence="7">RNA helicase.</text>
</comment>
<keyword evidence="2 7" id="KW-0378">Hydrolase</keyword>
<keyword evidence="13" id="KW-1185">Reference proteome</keyword>
<dbReference type="PROSITE" id="PS51192">
    <property type="entry name" value="HELICASE_ATP_BIND_1"/>
    <property type="match status" value="1"/>
</dbReference>
<evidence type="ECO:0000256" key="4">
    <source>
        <dbReference type="ARBA" id="ARBA00022840"/>
    </source>
</evidence>
<dbReference type="InterPro" id="IPR014014">
    <property type="entry name" value="RNA_helicase_DEAD_Q_motif"/>
</dbReference>
<feature type="domain" description="Helicase C-terminal" evidence="10">
    <location>
        <begin position="423"/>
        <end position="584"/>
    </location>
</feature>
<evidence type="ECO:0000256" key="2">
    <source>
        <dbReference type="ARBA" id="ARBA00022801"/>
    </source>
</evidence>
<proteinExistence type="inferred from homology"/>
<gene>
    <name evidence="12" type="ORF">WJX84_008706</name>
</gene>
<evidence type="ECO:0000256" key="8">
    <source>
        <dbReference type="SAM" id="MobiDB-lite"/>
    </source>
</evidence>
<dbReference type="InterPro" id="IPR027417">
    <property type="entry name" value="P-loop_NTPase"/>
</dbReference>
<dbReference type="Gene3D" id="3.40.50.300">
    <property type="entry name" value="P-loop containing nucleotide triphosphate hydrolases"/>
    <property type="match status" value="2"/>
</dbReference>
<sequence length="623" mass="66635">MLVGSWPLFQNHVFHSVEIPASSLGFPSRLESTRRQSAVSSSLASLNRLGRTASRASSATATACAHQEPAASSEAHEGEFLAPAQVSFASLGLSQTVAEALAAAGFDRPAQVQALSIPAICGGRSVVLAAETGSGKTLAYLAPIISTLLERRPVTGRVSPRGERWAYDGALVLCANAALCQQVVVAADKLRDTASGEKLVRTAFVNPRDGPPLEPPDLIVSTPAGLIGTVDTWSESAGWEWTSTGLANRLRHVVVDEADLLLGGGYAKALWQVLDTMRGGDKERRIEALCKQVGTSPERFHSLPYPIRKQALEGGAKGGAKYLESRLAKRDAELWGSDSASHPASSGHKDASAAAALDAPERTWERQYVFVAATMPEEPDGARGVSVDLRKRFPGLQWLAGRQLHQAQQKLQHTWVSVSDANWESSLVGAVRDDPSHASGSGRTLVFASTTNAANAVAELLAQSHLEVVIYHRNIPVADQADALKRMSSERGLVMVCTDAAARGLDIPHVTHVVQADFASSAVDFLHRVGRSARAGQGGRITSLIMPEKAVLAGAIQAAVEAGQPVEGAFSRNRSFRKKLRKYGDYVPRGQQGELSDGHMERKQQSKVLKQQQSRTDDLGWDD</sequence>
<organism evidence="12 13">
    <name type="scientific">Apatococcus fuscideae</name>
    <dbReference type="NCBI Taxonomy" id="2026836"/>
    <lineage>
        <taxon>Eukaryota</taxon>
        <taxon>Viridiplantae</taxon>
        <taxon>Chlorophyta</taxon>
        <taxon>core chlorophytes</taxon>
        <taxon>Trebouxiophyceae</taxon>
        <taxon>Chlorellales</taxon>
        <taxon>Chlorellaceae</taxon>
        <taxon>Apatococcus</taxon>
    </lineage>
</organism>
<dbReference type="InterPro" id="IPR001650">
    <property type="entry name" value="Helicase_C-like"/>
</dbReference>
<comment type="similarity">
    <text evidence="7">Belongs to the DEAD box helicase family.</text>
</comment>
<dbReference type="AlphaFoldDB" id="A0AAW1TA59"/>
<dbReference type="SUPFAM" id="SSF52540">
    <property type="entry name" value="P-loop containing nucleoside triphosphate hydrolases"/>
    <property type="match status" value="1"/>
</dbReference>
<keyword evidence="3 7" id="KW-0347">Helicase</keyword>
<evidence type="ECO:0000259" key="11">
    <source>
        <dbReference type="PROSITE" id="PS51195"/>
    </source>
</evidence>
<feature type="short sequence motif" description="Q motif" evidence="6">
    <location>
        <begin position="86"/>
        <end position="114"/>
    </location>
</feature>
<dbReference type="PROSITE" id="PS51195">
    <property type="entry name" value="Q_MOTIF"/>
    <property type="match status" value="1"/>
</dbReference>
<dbReference type="GO" id="GO:0016787">
    <property type="term" value="F:hydrolase activity"/>
    <property type="evidence" value="ECO:0007669"/>
    <property type="project" value="UniProtKB-KW"/>
</dbReference>
<evidence type="ECO:0000256" key="7">
    <source>
        <dbReference type="RuleBase" id="RU365068"/>
    </source>
</evidence>
<comment type="caution">
    <text evidence="12">The sequence shown here is derived from an EMBL/GenBank/DDBJ whole genome shotgun (WGS) entry which is preliminary data.</text>
</comment>
<dbReference type="EC" id="3.6.4.13" evidence="7"/>
<feature type="domain" description="DEAD-box RNA helicase Q" evidence="11">
    <location>
        <begin position="86"/>
        <end position="114"/>
    </location>
</feature>
<dbReference type="SMART" id="SM00487">
    <property type="entry name" value="DEXDc"/>
    <property type="match status" value="1"/>
</dbReference>
<evidence type="ECO:0000313" key="13">
    <source>
        <dbReference type="Proteomes" id="UP001485043"/>
    </source>
</evidence>
<accession>A0AAW1TA59</accession>
<evidence type="ECO:0000256" key="5">
    <source>
        <dbReference type="ARBA" id="ARBA00022884"/>
    </source>
</evidence>
<dbReference type="InterPro" id="IPR014001">
    <property type="entry name" value="Helicase_ATP-bd"/>
</dbReference>
<feature type="region of interest" description="Disordered" evidence="8">
    <location>
        <begin position="334"/>
        <end position="357"/>
    </location>
</feature>
<protein>
    <recommendedName>
        <fullName evidence="7">ATP-dependent RNA helicase</fullName>
        <ecNumber evidence="7">3.6.4.13</ecNumber>
    </recommendedName>
</protein>
<comment type="domain">
    <text evidence="7">The Q motif is unique to and characteristic of the DEAD box family of RNA helicases and controls ATP binding and hydrolysis.</text>
</comment>
<feature type="domain" description="Helicase ATP-binding" evidence="9">
    <location>
        <begin position="117"/>
        <end position="296"/>
    </location>
</feature>
<dbReference type="Pfam" id="PF00270">
    <property type="entry name" value="DEAD"/>
    <property type="match status" value="1"/>
</dbReference>